<dbReference type="Gene3D" id="6.10.140.940">
    <property type="match status" value="1"/>
</dbReference>
<reference evidence="1" key="1">
    <citation type="submission" date="2019-03" db="EMBL/GenBank/DDBJ databases">
        <title>Serratia marcescens strain N2 draft genome.</title>
        <authorList>
            <person name="Yassin A."/>
            <person name="El-Kenawy N."/>
            <person name="Youssef N.H."/>
        </authorList>
    </citation>
    <scope>NUCLEOTIDE SEQUENCE [LARGE SCALE GENOMIC DNA]</scope>
    <source>
        <strain evidence="1">N2</strain>
    </source>
</reference>
<gene>
    <name evidence="1" type="ORF">E0L31_26825</name>
</gene>
<dbReference type="EMBL" id="SPSG01003714">
    <property type="protein sequence ID" value="TFU54856.1"/>
    <property type="molecule type" value="Genomic_DNA"/>
</dbReference>
<proteinExistence type="predicted"/>
<comment type="caution">
    <text evidence="1">The sequence shown here is derived from an EMBL/GenBank/DDBJ whole genome shotgun (WGS) entry which is preliminary data.</text>
</comment>
<name>A0A9X8YMJ0_SERMA</name>
<accession>A0A9X8YMJ0</accession>
<dbReference type="AlphaFoldDB" id="A0A9X8YMJ0"/>
<organism evidence="1">
    <name type="scientific">Serratia marcescens</name>
    <dbReference type="NCBI Taxonomy" id="615"/>
    <lineage>
        <taxon>Bacteria</taxon>
        <taxon>Pseudomonadati</taxon>
        <taxon>Pseudomonadota</taxon>
        <taxon>Gammaproteobacteria</taxon>
        <taxon>Enterobacterales</taxon>
        <taxon>Yersiniaceae</taxon>
        <taxon>Serratia</taxon>
    </lineage>
</organism>
<dbReference type="Gene3D" id="1.20.5.340">
    <property type="match status" value="1"/>
</dbReference>
<dbReference type="RefSeq" id="WP_212563178.1">
    <property type="nucleotide sequence ID" value="NZ_SPSG02000036.1"/>
</dbReference>
<evidence type="ECO:0000313" key="1">
    <source>
        <dbReference type="EMBL" id="TFU54856.1"/>
    </source>
</evidence>
<protein>
    <submittedName>
        <fullName evidence="1">DNA stabilization protein</fullName>
    </submittedName>
</protein>
<sequence length="173" mass="18134">MADLSQNVTLKAQSIYASMLPPGFSRAYQMYVLAQSEDISNINDKANGAGAGAADAQAQNAEQDKKIDANTKAIANFQDDYVSRTATDEQSIASGLSAAFFAVNGVQVVGAQVTGFTPATGTAFKGAFNADQAFTIGAAYSQSEIQALADALKESRQRTKALEDAMRAHGLII</sequence>